<dbReference type="RefSeq" id="WP_136077765.1">
    <property type="nucleotide sequence ID" value="NZ_CAAHFG010000001.1"/>
</dbReference>
<gene>
    <name evidence="1" type="ORF">PDESU_00615</name>
</gene>
<dbReference type="Proteomes" id="UP000366872">
    <property type="component" value="Unassembled WGS sequence"/>
</dbReference>
<reference evidence="1 2" key="1">
    <citation type="submission" date="2019-04" db="EMBL/GenBank/DDBJ databases">
        <authorList>
            <person name="Van Vliet M D."/>
        </authorList>
    </citation>
    <scope>NUCLEOTIDE SEQUENCE [LARGE SCALE GENOMIC DNA]</scope>
    <source>
        <strain evidence="1 2">F1</strain>
    </source>
</reference>
<keyword evidence="2" id="KW-1185">Reference proteome</keyword>
<evidence type="ECO:0000313" key="2">
    <source>
        <dbReference type="Proteomes" id="UP000366872"/>
    </source>
</evidence>
<sequence length="284" mass="32014">MLKYGRRGDRANKTAPHTRMRPTALGFMFTLAVALSSCAPSALGKTANFANCFIPGEVTEYKVSWMGIPLAWSKSSTETITENGRELIRIRMVSQTYKAYTHIYKVDDVTEVIVDPETALPLRLDLVLNEGSRQKSHLTLFDHANKTATFHDRIAGTTHVVAIESRTQDILSFIYSIRNDNLEILAENVHTVFVDGKIHEMGLAIRKDGQIKLPDYGKIDCSQVEPIAEFDALFLREGKIFFWISKQNRRMVTCVHAKVAVGKISVKLQQVSGPGNDFWVRRKE</sequence>
<name>A0A6C2TWK5_PONDE</name>
<evidence type="ECO:0008006" key="3">
    <source>
        <dbReference type="Google" id="ProtNLM"/>
    </source>
</evidence>
<evidence type="ECO:0000313" key="1">
    <source>
        <dbReference type="EMBL" id="VGO12065.1"/>
    </source>
</evidence>
<accession>A0A6C2TWK5</accession>
<dbReference type="AlphaFoldDB" id="A0A6C2TWK5"/>
<organism evidence="1 2">
    <name type="scientific">Pontiella desulfatans</name>
    <dbReference type="NCBI Taxonomy" id="2750659"/>
    <lineage>
        <taxon>Bacteria</taxon>
        <taxon>Pseudomonadati</taxon>
        <taxon>Kiritimatiellota</taxon>
        <taxon>Kiritimatiellia</taxon>
        <taxon>Kiritimatiellales</taxon>
        <taxon>Pontiellaceae</taxon>
        <taxon>Pontiella</taxon>
    </lineage>
</organism>
<dbReference type="EMBL" id="CAAHFG010000001">
    <property type="protein sequence ID" value="VGO12065.1"/>
    <property type="molecule type" value="Genomic_DNA"/>
</dbReference>
<dbReference type="InterPro" id="IPR021457">
    <property type="entry name" value="DUF3108"/>
</dbReference>
<proteinExistence type="predicted"/>
<protein>
    <recommendedName>
        <fullName evidence="3">DUF3108 domain-containing protein</fullName>
    </recommendedName>
</protein>
<dbReference type="Pfam" id="PF11306">
    <property type="entry name" value="DUF3108"/>
    <property type="match status" value="1"/>
</dbReference>